<feature type="domain" description="PTS EIIB type-2" evidence="6">
    <location>
        <begin position="397"/>
        <end position="488"/>
    </location>
</feature>
<protein>
    <submittedName>
        <fullName evidence="8">PRD domain protein</fullName>
    </submittedName>
</protein>
<dbReference type="InterPro" id="IPR050661">
    <property type="entry name" value="BglG_antiterminators"/>
</dbReference>
<dbReference type="Pfam" id="PF05043">
    <property type="entry name" value="Mga"/>
    <property type="match status" value="1"/>
</dbReference>
<keyword evidence="4" id="KW-0010">Activator</keyword>
<evidence type="ECO:0000256" key="3">
    <source>
        <dbReference type="ARBA" id="ARBA00023015"/>
    </source>
</evidence>
<keyword evidence="1" id="KW-0808">Transferase</keyword>
<dbReference type="PATRIC" id="fig|87541.4.peg.402"/>
<dbReference type="InterPro" id="IPR036095">
    <property type="entry name" value="PTS_EIIB-like_sf"/>
</dbReference>
<name>A0A133Y3B3_9LACT</name>
<dbReference type="AlphaFoldDB" id="A0A133Y3B3"/>
<dbReference type="InterPro" id="IPR007737">
    <property type="entry name" value="Mga_HTH"/>
</dbReference>
<dbReference type="EMBL" id="LSCQ01000020">
    <property type="protein sequence ID" value="KXB37682.1"/>
    <property type="molecule type" value="Genomic_DNA"/>
</dbReference>
<organism evidence="8 9">
    <name type="scientific">Aerococcus christensenii</name>
    <dbReference type="NCBI Taxonomy" id="87541"/>
    <lineage>
        <taxon>Bacteria</taxon>
        <taxon>Bacillati</taxon>
        <taxon>Bacillota</taxon>
        <taxon>Bacilli</taxon>
        <taxon>Lactobacillales</taxon>
        <taxon>Aerococcaceae</taxon>
        <taxon>Aerococcus</taxon>
    </lineage>
</organism>
<evidence type="ECO:0000256" key="1">
    <source>
        <dbReference type="ARBA" id="ARBA00022679"/>
    </source>
</evidence>
<dbReference type="Pfam" id="PF00874">
    <property type="entry name" value="PRD"/>
    <property type="match status" value="2"/>
</dbReference>
<dbReference type="PROSITE" id="PS51372">
    <property type="entry name" value="PRD_2"/>
    <property type="match status" value="2"/>
</dbReference>
<dbReference type="Gene3D" id="1.10.1790.10">
    <property type="entry name" value="PRD domain"/>
    <property type="match status" value="2"/>
</dbReference>
<dbReference type="InterPro" id="IPR036388">
    <property type="entry name" value="WH-like_DNA-bd_sf"/>
</dbReference>
<dbReference type="Gene3D" id="1.10.10.10">
    <property type="entry name" value="Winged helix-like DNA-binding domain superfamily/Winged helix DNA-binding domain"/>
    <property type="match status" value="1"/>
</dbReference>
<evidence type="ECO:0000256" key="4">
    <source>
        <dbReference type="ARBA" id="ARBA00023159"/>
    </source>
</evidence>
<proteinExistence type="predicted"/>
<dbReference type="SUPFAM" id="SSF63520">
    <property type="entry name" value="PTS-regulatory domain, PRD"/>
    <property type="match status" value="2"/>
</dbReference>
<reference evidence="8 9" key="1">
    <citation type="submission" date="2016-01" db="EMBL/GenBank/DDBJ databases">
        <authorList>
            <person name="Oliw E.H."/>
        </authorList>
    </citation>
    <scope>NUCLEOTIDE SEQUENCE [LARGE SCALE GENOMIC DNA]</scope>
    <source>
        <strain evidence="8 9">KA00635</strain>
    </source>
</reference>
<keyword evidence="2" id="KW-0677">Repeat</keyword>
<dbReference type="PANTHER" id="PTHR30185:SF18">
    <property type="entry name" value="TRANSCRIPTIONAL REGULATOR MTLR"/>
    <property type="match status" value="1"/>
</dbReference>
<keyword evidence="5" id="KW-0804">Transcription</keyword>
<dbReference type="CDD" id="cd05568">
    <property type="entry name" value="PTS_IIB_bgl_like"/>
    <property type="match status" value="1"/>
</dbReference>
<keyword evidence="3" id="KW-0805">Transcription regulation</keyword>
<dbReference type="GO" id="GO:0008982">
    <property type="term" value="F:protein-N(PI)-phosphohistidine-sugar phosphotransferase activity"/>
    <property type="evidence" value="ECO:0007669"/>
    <property type="project" value="InterPro"/>
</dbReference>
<dbReference type="InterPro" id="IPR013196">
    <property type="entry name" value="HTH_11"/>
</dbReference>
<comment type="caution">
    <text evidence="8">The sequence shown here is derived from an EMBL/GenBank/DDBJ whole genome shotgun (WGS) entry which is preliminary data.</text>
</comment>
<feature type="domain" description="PRD" evidence="7">
    <location>
        <begin position="291"/>
        <end position="396"/>
    </location>
</feature>
<dbReference type="Pfam" id="PF08279">
    <property type="entry name" value="HTH_11"/>
    <property type="match status" value="1"/>
</dbReference>
<dbReference type="PANTHER" id="PTHR30185">
    <property type="entry name" value="CRYPTIC BETA-GLUCOSIDE BGL OPERON ANTITERMINATOR"/>
    <property type="match status" value="1"/>
</dbReference>
<dbReference type="InterPro" id="IPR011608">
    <property type="entry name" value="PRD"/>
</dbReference>
<dbReference type="InterPro" id="IPR036634">
    <property type="entry name" value="PRD_sf"/>
</dbReference>
<evidence type="ECO:0000256" key="2">
    <source>
        <dbReference type="ARBA" id="ARBA00022737"/>
    </source>
</evidence>
<dbReference type="RefSeq" id="WP_060936483.1">
    <property type="nucleotide sequence ID" value="NZ_KQ959293.1"/>
</dbReference>
<accession>A0A133Y3B3</accession>
<dbReference type="GO" id="GO:0006355">
    <property type="term" value="P:regulation of DNA-templated transcription"/>
    <property type="evidence" value="ECO:0007669"/>
    <property type="project" value="InterPro"/>
</dbReference>
<dbReference type="Gene3D" id="3.40.50.2300">
    <property type="match status" value="1"/>
</dbReference>
<evidence type="ECO:0000313" key="9">
    <source>
        <dbReference type="Proteomes" id="UP000070422"/>
    </source>
</evidence>
<dbReference type="PROSITE" id="PS51099">
    <property type="entry name" value="PTS_EIIB_TYPE_2"/>
    <property type="match status" value="1"/>
</dbReference>
<feature type="domain" description="PRD" evidence="7">
    <location>
        <begin position="177"/>
        <end position="287"/>
    </location>
</feature>
<evidence type="ECO:0000256" key="5">
    <source>
        <dbReference type="ARBA" id="ARBA00023163"/>
    </source>
</evidence>
<dbReference type="InterPro" id="IPR013011">
    <property type="entry name" value="PTS_EIIB_2"/>
</dbReference>
<dbReference type="STRING" id="87541.AWM71_02260"/>
<evidence type="ECO:0000313" key="8">
    <source>
        <dbReference type="EMBL" id="KXB37682.1"/>
    </source>
</evidence>
<evidence type="ECO:0000259" key="6">
    <source>
        <dbReference type="PROSITE" id="PS51099"/>
    </source>
</evidence>
<dbReference type="GO" id="GO:0009401">
    <property type="term" value="P:phosphoenolpyruvate-dependent sugar phosphotransferase system"/>
    <property type="evidence" value="ECO:0007669"/>
    <property type="project" value="InterPro"/>
</dbReference>
<dbReference type="OrthoDB" id="3239954at2"/>
<sequence length="488" mass="56840">MDHLNKRMTKLLLILSEQRDFVTADTLNKLLNLSKKSIYREIKAINERQEEVPLIISERGKGYKLDYDRYISQGNSLQRRKINPRSRQNRVIETLLLCSPHPMKVEDLYMNDYVSDSTIALDEKMMIELLEPFHLRLVRQNKRLSIVGSEIHIRKALIELFQPLEVTDMEKFCLPNHFNKYDSLFVSDQLSEIEKSIGSHIPYPYNINIFSHLYILIARSRKGYSEDMNQALSEEEEEAMRGNDEYRQIASSIIETIENYLHRALSRKEVFYLYQYLISCRLTHRSEKQMIYSHALKDLTEDLIDEVERKLNRNFHEAKLINDLVQHMKPLINRLENNIYIHNPLLGQIQAAYPEIFKALTECVEGIESQYGKISADEIGFLTVYFARVMENSSGPIKTIIMCTTGIGTSELIRVKVKNKFPQLEVMQVVSRLEIDQALRDVDNVQLILTTIDYTPKLPISTLLISAMLTVKDCERIQGMIEQITGNK</sequence>
<dbReference type="SUPFAM" id="SSF52794">
    <property type="entry name" value="PTS system IIB component-like"/>
    <property type="match status" value="1"/>
</dbReference>
<dbReference type="Proteomes" id="UP000070422">
    <property type="component" value="Unassembled WGS sequence"/>
</dbReference>
<evidence type="ECO:0000259" key="7">
    <source>
        <dbReference type="PROSITE" id="PS51372"/>
    </source>
</evidence>
<gene>
    <name evidence="8" type="ORF">HMPREF3187_00398</name>
</gene>